<dbReference type="InterPro" id="IPR047650">
    <property type="entry name" value="Transpos_IS110"/>
</dbReference>
<evidence type="ECO:0000256" key="1">
    <source>
        <dbReference type="SAM" id="MobiDB-lite"/>
    </source>
</evidence>
<dbReference type="AlphaFoldDB" id="A3KIG4"/>
<dbReference type="GO" id="GO:0003677">
    <property type="term" value="F:DNA binding"/>
    <property type="evidence" value="ECO:0007669"/>
    <property type="project" value="InterPro"/>
</dbReference>
<feature type="domain" description="Transposase IS116/IS110/IS902 C-terminal" evidence="2">
    <location>
        <begin position="141"/>
        <end position="224"/>
    </location>
</feature>
<dbReference type="PANTHER" id="PTHR33055">
    <property type="entry name" value="TRANSPOSASE FOR INSERTION SEQUENCE ELEMENT IS1111A"/>
    <property type="match status" value="1"/>
</dbReference>
<dbReference type="GO" id="GO:0004803">
    <property type="term" value="F:transposase activity"/>
    <property type="evidence" value="ECO:0007669"/>
    <property type="project" value="InterPro"/>
</dbReference>
<gene>
    <name evidence="3" type="ORF">SAML0509</name>
</gene>
<proteinExistence type="predicted"/>
<reference evidence="3" key="1">
    <citation type="journal article" date="2006" name="Mol. Biol. Evol.">
        <title>Evolution of the terminal regions of the Streptomyces linear chromosome.</title>
        <authorList>
            <person name="Choulet F."/>
            <person name="Aigle B."/>
            <person name="Gallois A."/>
            <person name="Mangenot S."/>
            <person name="Gerbaud C."/>
            <person name="Truong C."/>
            <person name="Francou F.X."/>
            <person name="Fourrier C."/>
            <person name="Guerineau M."/>
            <person name="Decaris B."/>
            <person name="Barbe V."/>
            <person name="Pernodet J.L."/>
            <person name="Leblond P."/>
        </authorList>
    </citation>
    <scope>NUCLEOTIDE SEQUENCE</scope>
    <source>
        <strain evidence="3">ATCC 23877</strain>
    </source>
</reference>
<evidence type="ECO:0000313" key="3">
    <source>
        <dbReference type="EMBL" id="CAJ89496.1"/>
    </source>
</evidence>
<dbReference type="EMBL" id="AM238663">
    <property type="protein sequence ID" value="CAJ89496.1"/>
    <property type="molecule type" value="Genomic_DNA"/>
</dbReference>
<feature type="region of interest" description="Disordered" evidence="1">
    <location>
        <begin position="46"/>
        <end position="138"/>
    </location>
</feature>
<dbReference type="GO" id="GO:0006313">
    <property type="term" value="P:DNA transposition"/>
    <property type="evidence" value="ECO:0007669"/>
    <property type="project" value="InterPro"/>
</dbReference>
<organism evidence="3">
    <name type="scientific">Streptomyces ambofaciens (strain ATCC 23877 / 3486 / DSM 40053 / JCM 4204 / NBRC 12836 / NRRL B-2516)</name>
    <dbReference type="NCBI Taxonomy" id="278992"/>
    <lineage>
        <taxon>Bacteria</taxon>
        <taxon>Bacillati</taxon>
        <taxon>Actinomycetota</taxon>
        <taxon>Actinomycetes</taxon>
        <taxon>Kitasatosporales</taxon>
        <taxon>Streptomycetaceae</taxon>
        <taxon>Streptomyces</taxon>
    </lineage>
</organism>
<sequence length="277" mass="30548">MGTDRLAQLDSLWNRQQLADQLRPLLCEYYPAALAAWTIGLCRPRPANSSRPPRHSPGRATDPHPDPGRPQASRSPARNRSRGRTSPRGLPRRVGPPAATGRGLARQADARPPHPAGRGLHRRRPARRSDGRSLPQHPDAEIMLSFPGLGIQITARVLAEIGDDRTRFADARGLHAYAGSSPVTCLRQEVRHHQTLGENDRLNHADCLWAFAALRHSRGAGTHYRRRREAGDWHAGAQRNLFNLMIGRLCHCPKQGRTYDELLAYGAPPAEAAVTAA</sequence>
<accession>A3KIG4</accession>
<evidence type="ECO:0000259" key="2">
    <source>
        <dbReference type="Pfam" id="PF02371"/>
    </source>
</evidence>
<protein>
    <submittedName>
        <fullName evidence="3">Putative IS117 transposase</fullName>
    </submittedName>
</protein>
<name>A3KIG4_STRA7</name>
<dbReference type="InterPro" id="IPR003346">
    <property type="entry name" value="Transposase_20"/>
</dbReference>
<dbReference type="PANTHER" id="PTHR33055:SF3">
    <property type="entry name" value="PUTATIVE TRANSPOSASE FOR IS117-RELATED"/>
    <property type="match status" value="1"/>
</dbReference>
<dbReference type="Pfam" id="PF02371">
    <property type="entry name" value="Transposase_20"/>
    <property type="match status" value="1"/>
</dbReference>